<gene>
    <name evidence="3" type="ORF">ALC62_03930</name>
</gene>
<feature type="compositionally biased region" description="Low complexity" evidence="1">
    <location>
        <begin position="230"/>
        <end position="241"/>
    </location>
</feature>
<dbReference type="EMBL" id="KQ977171">
    <property type="protein sequence ID" value="KYN05130.1"/>
    <property type="molecule type" value="Genomic_DNA"/>
</dbReference>
<feature type="region of interest" description="Disordered" evidence="1">
    <location>
        <begin position="21"/>
        <end position="53"/>
    </location>
</feature>
<feature type="region of interest" description="Disordered" evidence="1">
    <location>
        <begin position="197"/>
        <end position="262"/>
    </location>
</feature>
<reference evidence="3 4" key="1">
    <citation type="submission" date="2016-03" db="EMBL/GenBank/DDBJ databases">
        <title>Cyphomyrmex costatus WGS genome.</title>
        <authorList>
            <person name="Nygaard S."/>
            <person name="Hu H."/>
            <person name="Boomsma J."/>
            <person name="Zhang G."/>
        </authorList>
    </citation>
    <scope>NUCLEOTIDE SEQUENCE [LARGE SCALE GENOMIC DNA]</scope>
    <source>
        <strain evidence="3">MS0001</strain>
        <tissue evidence="3">Whole body</tissue>
    </source>
</reference>
<dbReference type="AlphaFoldDB" id="A0A195CWV7"/>
<sequence>MTNTWRRDSPVDYNEIHTRLVEEEKKEEKSESPRGEARETNSATRPKWNPLLRDEGKPSLGGVTFDLRAIMYALRIAGSMRLIFFNLSLLCRFLILKAMTNLKRCNFRVIIVNAIQERRFEKKDAVILHAFLQGDSEGCNDLACPRRSSRRHLARFSYEKRAELCVTMLLGRKAIGCRLSRREKTEAFVMAGRVGDDASDSRQDITGRREAGKTEEGRRHPGTAAGRGGTAAAAATAAARAKISEGNARKGERAKKREEGER</sequence>
<keyword evidence="2" id="KW-0472">Membrane</keyword>
<feature type="transmembrane region" description="Helical" evidence="2">
    <location>
        <begin position="69"/>
        <end position="95"/>
    </location>
</feature>
<organism evidence="3 4">
    <name type="scientific">Cyphomyrmex costatus</name>
    <dbReference type="NCBI Taxonomy" id="456900"/>
    <lineage>
        <taxon>Eukaryota</taxon>
        <taxon>Metazoa</taxon>
        <taxon>Ecdysozoa</taxon>
        <taxon>Arthropoda</taxon>
        <taxon>Hexapoda</taxon>
        <taxon>Insecta</taxon>
        <taxon>Pterygota</taxon>
        <taxon>Neoptera</taxon>
        <taxon>Endopterygota</taxon>
        <taxon>Hymenoptera</taxon>
        <taxon>Apocrita</taxon>
        <taxon>Aculeata</taxon>
        <taxon>Formicoidea</taxon>
        <taxon>Formicidae</taxon>
        <taxon>Myrmicinae</taxon>
        <taxon>Cyphomyrmex</taxon>
    </lineage>
</organism>
<keyword evidence="2" id="KW-0812">Transmembrane</keyword>
<protein>
    <submittedName>
        <fullName evidence="3">Uncharacterized protein</fullName>
    </submittedName>
</protein>
<keyword evidence="2" id="KW-1133">Transmembrane helix</keyword>
<dbReference type="Proteomes" id="UP000078542">
    <property type="component" value="Unassembled WGS sequence"/>
</dbReference>
<accession>A0A195CWV7</accession>
<evidence type="ECO:0000256" key="1">
    <source>
        <dbReference type="SAM" id="MobiDB-lite"/>
    </source>
</evidence>
<proteinExistence type="predicted"/>
<keyword evidence="4" id="KW-1185">Reference proteome</keyword>
<feature type="compositionally biased region" description="Basic and acidic residues" evidence="1">
    <location>
        <begin position="197"/>
        <end position="219"/>
    </location>
</feature>
<feature type="compositionally biased region" description="Basic and acidic residues" evidence="1">
    <location>
        <begin position="247"/>
        <end position="262"/>
    </location>
</feature>
<feature type="compositionally biased region" description="Basic and acidic residues" evidence="1">
    <location>
        <begin position="21"/>
        <end position="39"/>
    </location>
</feature>
<evidence type="ECO:0000313" key="3">
    <source>
        <dbReference type="EMBL" id="KYN05130.1"/>
    </source>
</evidence>
<evidence type="ECO:0000313" key="4">
    <source>
        <dbReference type="Proteomes" id="UP000078542"/>
    </source>
</evidence>
<evidence type="ECO:0000256" key="2">
    <source>
        <dbReference type="SAM" id="Phobius"/>
    </source>
</evidence>
<name>A0A195CWV7_9HYME</name>
<dbReference type="STRING" id="456900.A0A195CWV7"/>